<gene>
    <name evidence="8" type="ORF">XELAEV_18007388mg</name>
</gene>
<keyword evidence="3" id="KW-0712">Selenocysteine</keyword>
<name>A0A974I5B1_XENLA</name>
<feature type="signal peptide" evidence="6">
    <location>
        <begin position="1"/>
        <end position="19"/>
    </location>
</feature>
<sequence length="124" mass="14283">MWLPLPLLLGLLQLQPILSYQIDWNKLERINRGKVEVKGFVTEDLPLYHNLEMKHIPGADPELVLITSRYEELERIPLSDMKRDEINQLLKDLGFYRKSSPDAPVPAEFKMAPARASGDTKEDL</sequence>
<accession>A0A974I5B1</accession>
<organism evidence="8 9">
    <name type="scientific">Xenopus laevis</name>
    <name type="common">African clawed frog</name>
    <dbReference type="NCBI Taxonomy" id="8355"/>
    <lineage>
        <taxon>Eukaryota</taxon>
        <taxon>Metazoa</taxon>
        <taxon>Chordata</taxon>
        <taxon>Craniata</taxon>
        <taxon>Vertebrata</taxon>
        <taxon>Euteleostomi</taxon>
        <taxon>Amphibia</taxon>
        <taxon>Batrachia</taxon>
        <taxon>Anura</taxon>
        <taxon>Pipoidea</taxon>
        <taxon>Pipidae</taxon>
        <taxon>Xenopodinae</taxon>
        <taxon>Xenopus</taxon>
        <taxon>Xenopus</taxon>
    </lineage>
</organism>
<reference evidence="9" key="1">
    <citation type="journal article" date="2016" name="Nature">
        <title>Genome evolution in the allotetraploid frog Xenopus laevis.</title>
        <authorList>
            <person name="Session A.M."/>
            <person name="Uno Y."/>
            <person name="Kwon T."/>
            <person name="Chapman J.A."/>
            <person name="Toyoda A."/>
            <person name="Takahashi S."/>
            <person name="Fukui A."/>
            <person name="Hikosaka A."/>
            <person name="Suzuki A."/>
            <person name="Kondo M."/>
            <person name="van Heeringen S.J."/>
            <person name="Quigley I."/>
            <person name="Heinz S."/>
            <person name="Ogino H."/>
            <person name="Ochi H."/>
            <person name="Hellsten U."/>
            <person name="Lyons J.B."/>
            <person name="Simakov O."/>
            <person name="Putnam N."/>
            <person name="Stites J."/>
            <person name="Kuroki Y."/>
            <person name="Tanaka T."/>
            <person name="Michiue T."/>
            <person name="Watanabe M."/>
            <person name="Bogdanovic O."/>
            <person name="Lister R."/>
            <person name="Georgiou G."/>
            <person name="Paranjpe S.S."/>
            <person name="van Kruijsbergen I."/>
            <person name="Shu S."/>
            <person name="Carlson J."/>
            <person name="Kinoshita T."/>
            <person name="Ohta Y."/>
            <person name="Mawaribuchi S."/>
            <person name="Jenkins J."/>
            <person name="Grimwood J."/>
            <person name="Schmutz J."/>
            <person name="Mitros T."/>
            <person name="Mozaffari S.V."/>
            <person name="Suzuki Y."/>
            <person name="Haramoto Y."/>
            <person name="Yamamoto T.S."/>
            <person name="Takagi C."/>
            <person name="Heald R."/>
            <person name="Miller K."/>
            <person name="Haudenschild C."/>
            <person name="Kitzman J."/>
            <person name="Nakayama T."/>
            <person name="Izutsu Y."/>
            <person name="Robert J."/>
            <person name="Fortriede J."/>
            <person name="Burns K."/>
            <person name="Lotay V."/>
            <person name="Karimi K."/>
            <person name="Yasuoka Y."/>
            <person name="Dichmann D.S."/>
            <person name="Flajnik M.F."/>
            <person name="Houston D.W."/>
            <person name="Shendure J."/>
            <person name="DuPasquier L."/>
            <person name="Vize P.D."/>
            <person name="Zorn A.M."/>
            <person name="Ito M."/>
            <person name="Marcotte E.M."/>
            <person name="Wallingford J.B."/>
            <person name="Ito Y."/>
            <person name="Asashima M."/>
            <person name="Ueno N."/>
            <person name="Matsuda Y."/>
            <person name="Veenstra G.J."/>
            <person name="Fujiyama A."/>
            <person name="Harland R.M."/>
            <person name="Taira M."/>
            <person name="Rokhsar D.S."/>
        </authorList>
    </citation>
    <scope>NUCLEOTIDE SEQUENCE [LARGE SCALE GENOMIC DNA]</scope>
    <source>
        <strain evidence="9">J</strain>
    </source>
</reference>
<dbReference type="InterPro" id="IPR038219">
    <property type="entry name" value="Sep15/SelM_sf"/>
</dbReference>
<dbReference type="SUPFAM" id="SSF52833">
    <property type="entry name" value="Thioredoxin-like"/>
    <property type="match status" value="1"/>
</dbReference>
<dbReference type="InterPro" id="IPR014912">
    <property type="entry name" value="Sep15_SelM_dom"/>
</dbReference>
<evidence type="ECO:0000256" key="1">
    <source>
        <dbReference type="ARBA" id="ARBA00005742"/>
    </source>
</evidence>
<dbReference type="Gene3D" id="3.40.30.50">
    <property type="entry name" value="Sep15/SelM thioredoxin-like domain, active-site redox motif"/>
    <property type="match status" value="1"/>
</dbReference>
<dbReference type="OMA" id="DWNRLHG"/>
<proteinExistence type="inferred from homology"/>
<evidence type="ECO:0000259" key="7">
    <source>
        <dbReference type="Pfam" id="PF08806"/>
    </source>
</evidence>
<dbReference type="EMBL" id="CM004466">
    <property type="protein sequence ID" value="OCU01597.1"/>
    <property type="molecule type" value="Genomic_DNA"/>
</dbReference>
<protein>
    <recommendedName>
        <fullName evidence="4">Selenoprotein M</fullName>
    </recommendedName>
</protein>
<evidence type="ECO:0000256" key="2">
    <source>
        <dbReference type="ARBA" id="ARBA00022729"/>
    </source>
</evidence>
<feature type="chain" id="PRO_5037845942" description="Selenoprotein M" evidence="6">
    <location>
        <begin position="20"/>
        <end position="124"/>
    </location>
</feature>
<dbReference type="PANTHER" id="PTHR13077">
    <property type="entry name" value="SELENOPROTEIN F"/>
    <property type="match status" value="1"/>
</dbReference>
<dbReference type="InterPro" id="IPR036249">
    <property type="entry name" value="Thioredoxin-like_sf"/>
</dbReference>
<evidence type="ECO:0000256" key="3">
    <source>
        <dbReference type="ARBA" id="ARBA00022933"/>
    </source>
</evidence>
<dbReference type="AlphaFoldDB" id="A0A974I5B1"/>
<feature type="domain" description="Selenoprotein F/M" evidence="7">
    <location>
        <begin position="36"/>
        <end position="95"/>
    </location>
</feature>
<dbReference type="GO" id="GO:0016491">
    <property type="term" value="F:oxidoreductase activity"/>
    <property type="evidence" value="ECO:0007669"/>
    <property type="project" value="TreeGrafter"/>
</dbReference>
<dbReference type="Proteomes" id="UP000694892">
    <property type="component" value="Chromosome 1L"/>
</dbReference>
<evidence type="ECO:0000313" key="9">
    <source>
        <dbReference type="Proteomes" id="UP000694892"/>
    </source>
</evidence>
<dbReference type="GO" id="GO:0005788">
    <property type="term" value="C:endoplasmic reticulum lumen"/>
    <property type="evidence" value="ECO:0007669"/>
    <property type="project" value="TreeGrafter"/>
</dbReference>
<dbReference type="InterPro" id="IPR039992">
    <property type="entry name" value="Sep15_SelM"/>
</dbReference>
<evidence type="ECO:0000256" key="5">
    <source>
        <dbReference type="SAM" id="MobiDB-lite"/>
    </source>
</evidence>
<evidence type="ECO:0000313" key="8">
    <source>
        <dbReference type="EMBL" id="OCU01597.1"/>
    </source>
</evidence>
<feature type="region of interest" description="Disordered" evidence="5">
    <location>
        <begin position="99"/>
        <end position="124"/>
    </location>
</feature>
<dbReference type="PANTHER" id="PTHR13077:SF7">
    <property type="entry name" value="SELENOPROTEIN M"/>
    <property type="match status" value="1"/>
</dbReference>
<evidence type="ECO:0000256" key="4">
    <source>
        <dbReference type="ARBA" id="ARBA00040773"/>
    </source>
</evidence>
<keyword evidence="2 6" id="KW-0732">Signal</keyword>
<dbReference type="Pfam" id="PF08806">
    <property type="entry name" value="Sep15_SelM"/>
    <property type="match status" value="1"/>
</dbReference>
<evidence type="ECO:0000256" key="6">
    <source>
        <dbReference type="SAM" id="SignalP"/>
    </source>
</evidence>
<comment type="similarity">
    <text evidence="1">Belongs to the selenoprotein M/F family.</text>
</comment>